<dbReference type="SUPFAM" id="SSF48208">
    <property type="entry name" value="Six-hairpin glycosidases"/>
    <property type="match status" value="1"/>
</dbReference>
<accession>A0ABY8TQ48</accession>
<evidence type="ECO:0008006" key="5">
    <source>
        <dbReference type="Google" id="ProtNLM"/>
    </source>
</evidence>
<gene>
    <name evidence="3" type="ORF">OEZ85_008995</name>
</gene>
<dbReference type="Gene3D" id="1.50.10.10">
    <property type="match status" value="1"/>
</dbReference>
<dbReference type="EMBL" id="CP126208">
    <property type="protein sequence ID" value="WIA09603.1"/>
    <property type="molecule type" value="Genomic_DNA"/>
</dbReference>
<proteinExistence type="inferred from homology"/>
<evidence type="ECO:0000313" key="4">
    <source>
        <dbReference type="Proteomes" id="UP001244341"/>
    </source>
</evidence>
<dbReference type="Proteomes" id="UP001244341">
    <property type="component" value="Chromosome 1b"/>
</dbReference>
<dbReference type="InterPro" id="IPR008928">
    <property type="entry name" value="6-hairpin_glycosidase_sf"/>
</dbReference>
<evidence type="ECO:0000256" key="2">
    <source>
        <dbReference type="ARBA" id="ARBA00038358"/>
    </source>
</evidence>
<evidence type="ECO:0000313" key="3">
    <source>
        <dbReference type="EMBL" id="WIA09603.1"/>
    </source>
</evidence>
<comment type="similarity">
    <text evidence="2">Belongs to the glycosyl hydrolase 88 family.</text>
</comment>
<evidence type="ECO:0000256" key="1">
    <source>
        <dbReference type="ARBA" id="ARBA00022801"/>
    </source>
</evidence>
<dbReference type="PANTHER" id="PTHR36845">
    <property type="entry name" value="HYDROLASE, PUTATIVE (AFU_ORTHOLOGUE AFUA_7G05090)-RELATED"/>
    <property type="match status" value="1"/>
</dbReference>
<protein>
    <recommendedName>
        <fullName evidence="5">Glycosyl hydrolase family 88</fullName>
    </recommendedName>
</protein>
<reference evidence="3 4" key="1">
    <citation type="submission" date="2023-05" db="EMBL/GenBank/DDBJ databases">
        <title>A 100% complete, gapless, phased diploid assembly of the Scenedesmus obliquus UTEX 3031 genome.</title>
        <authorList>
            <person name="Biondi T.C."/>
            <person name="Hanschen E.R."/>
            <person name="Kwon T."/>
            <person name="Eng W."/>
            <person name="Kruse C.P.S."/>
            <person name="Koehler S.I."/>
            <person name="Kunde Y."/>
            <person name="Gleasner C.D."/>
            <person name="You Mak K.T."/>
            <person name="Polle J."/>
            <person name="Hovde B.T."/>
            <person name="Starkenburg S.R."/>
        </authorList>
    </citation>
    <scope>NUCLEOTIDE SEQUENCE [LARGE SCALE GENOMIC DNA]</scope>
    <source>
        <strain evidence="3 4">DOE0152z</strain>
    </source>
</reference>
<keyword evidence="1" id="KW-0378">Hydrolase</keyword>
<name>A0ABY8TQ48_TETOB</name>
<dbReference type="PANTHER" id="PTHR36845:SF1">
    <property type="entry name" value="HYDROLASE, PUTATIVE (AFU_ORTHOLOGUE AFUA_7G05090)-RELATED"/>
    <property type="match status" value="1"/>
</dbReference>
<organism evidence="3 4">
    <name type="scientific">Tetradesmus obliquus</name>
    <name type="common">Green alga</name>
    <name type="synonym">Acutodesmus obliquus</name>
    <dbReference type="NCBI Taxonomy" id="3088"/>
    <lineage>
        <taxon>Eukaryota</taxon>
        <taxon>Viridiplantae</taxon>
        <taxon>Chlorophyta</taxon>
        <taxon>core chlorophytes</taxon>
        <taxon>Chlorophyceae</taxon>
        <taxon>CS clade</taxon>
        <taxon>Sphaeropleales</taxon>
        <taxon>Scenedesmaceae</taxon>
        <taxon>Tetradesmus</taxon>
    </lineage>
</organism>
<dbReference type="InterPro" id="IPR012341">
    <property type="entry name" value="6hp_glycosidase-like_sf"/>
</dbReference>
<sequence>MSSLIKRVTDVAENKALAATQVLSTDRYPVATQSDGTWETVAAGHWMSGLFPGVMWQLYELTGGKQIWAEKAQQWQAGLANKQREFASQHDFGFIYLPSFAHSYAVTNSTEDKRQAMAAAEALSWAYVPATRSLRTFEGWKTPASTDMYQQIVIIDFMINIQMLVWGAQHVESPARDLRMDPDPAATWMGMAKEHARQVARNHVRPDGSTFHIVEYNPNTGSINKRYTYQGHADNSIWARGQAWAMAGFAMLYSATGEQEFGDVASRLTDTYLRRMSGQNSGRTAAAPEYDGFVPQWDFDAPWYDELDGPRDTSAAGVAALGMLHLAEEQMRQHGGDADGCAQKYLQAAVATLRALASPRYLAGGPEDVKFSALLKHATGGFPLRHHVDVGLISGDYYFLAALHKCTQMVACMQMHGGGSH</sequence>
<keyword evidence="4" id="KW-1185">Reference proteome</keyword>
<dbReference type="InterPro" id="IPR052369">
    <property type="entry name" value="UG_Glycosaminoglycan_Hydrolase"/>
</dbReference>